<keyword evidence="1" id="KW-1133">Transmembrane helix</keyword>
<dbReference type="EMBL" id="CP025197">
    <property type="protein sequence ID" value="AUG57663.1"/>
    <property type="molecule type" value="Genomic_DNA"/>
</dbReference>
<dbReference type="InterPro" id="IPR018730">
    <property type="entry name" value="DUF2273"/>
</dbReference>
<keyword evidence="1" id="KW-0472">Membrane</keyword>
<protein>
    <recommendedName>
        <fullName evidence="4">DUF2273 domain-containing protein</fullName>
    </recommendedName>
</protein>
<organism evidence="2 3">
    <name type="scientific">Acetivibrio saccincola</name>
    <dbReference type="NCBI Taxonomy" id="1677857"/>
    <lineage>
        <taxon>Bacteria</taxon>
        <taxon>Bacillati</taxon>
        <taxon>Bacillota</taxon>
        <taxon>Clostridia</taxon>
        <taxon>Eubacteriales</taxon>
        <taxon>Oscillospiraceae</taxon>
        <taxon>Acetivibrio</taxon>
    </lineage>
</organism>
<dbReference type="Pfam" id="PF10031">
    <property type="entry name" value="DUF2273"/>
    <property type="match status" value="1"/>
</dbReference>
<evidence type="ECO:0008006" key="4">
    <source>
        <dbReference type="Google" id="ProtNLM"/>
    </source>
</evidence>
<name>A0A2K9EIA5_9FIRM</name>
<keyword evidence="1" id="KW-0812">Transmembrane</keyword>
<keyword evidence="3" id="KW-1185">Reference proteome</keyword>
<sequence>MNKEKILAFYRSHFGEINGALGGLIFSVTVLLVGFLKTIFIAICVLAGYYIGKKISNDKDYIKNLLDRILPPGTYR</sequence>
<evidence type="ECO:0000313" key="3">
    <source>
        <dbReference type="Proteomes" id="UP000233534"/>
    </source>
</evidence>
<dbReference type="RefSeq" id="WP_169926540.1">
    <property type="nucleotide sequence ID" value="NZ_CP025197.1"/>
</dbReference>
<proteinExistence type="predicted"/>
<evidence type="ECO:0000256" key="1">
    <source>
        <dbReference type="SAM" id="Phobius"/>
    </source>
</evidence>
<accession>A0A2K9EIA5</accession>
<gene>
    <name evidence="2" type="ORF">HVS_08785</name>
</gene>
<dbReference type="Proteomes" id="UP000233534">
    <property type="component" value="Chromosome"/>
</dbReference>
<evidence type="ECO:0000313" key="2">
    <source>
        <dbReference type="EMBL" id="AUG57663.1"/>
    </source>
</evidence>
<dbReference type="AlphaFoldDB" id="A0A2K9EIA5"/>
<reference evidence="2 3" key="1">
    <citation type="submission" date="2017-12" db="EMBL/GenBank/DDBJ databases">
        <title>Complete genome sequence of Herbivorax saccincola GGR1, a novel Cellulosome-producing hydrolytic bacterium in a thermophilic biogas plant, established by Illumina and Nanopore MinION sequencing.</title>
        <authorList>
            <person name="Pechtl A."/>
            <person name="Ruckert C."/>
            <person name="Koeck D.E."/>
            <person name="Maus I."/>
            <person name="Winkler A."/>
            <person name="Kalinowski J."/>
            <person name="Puhler A."/>
            <person name="Schwarz W.W."/>
            <person name="Zverlov V.V."/>
            <person name="Schluter A."/>
            <person name="Liebl W."/>
        </authorList>
    </citation>
    <scope>NUCLEOTIDE SEQUENCE [LARGE SCALE GENOMIC DNA]</scope>
    <source>
        <strain evidence="3">SR1</strain>
    </source>
</reference>
<dbReference type="KEGG" id="hsc:HVS_08785"/>
<feature type="transmembrane region" description="Helical" evidence="1">
    <location>
        <begin position="20"/>
        <end position="51"/>
    </location>
</feature>